<dbReference type="InterPro" id="IPR019774">
    <property type="entry name" value="Aromatic-AA_hydroxylase_C"/>
</dbReference>
<protein>
    <submittedName>
        <fullName evidence="8">Tyrosine-3-monooxygenase</fullName>
    </submittedName>
</protein>
<evidence type="ECO:0000256" key="2">
    <source>
        <dbReference type="ARBA" id="ARBA00009712"/>
    </source>
</evidence>
<feature type="domain" description="Biopterin-dependent aromatic amino acid hydroxylase family profile" evidence="7">
    <location>
        <begin position="133"/>
        <end position="180"/>
    </location>
</feature>
<dbReference type="InterPro" id="IPR036951">
    <property type="entry name" value="ArAA_hydroxylase_sf"/>
</dbReference>
<evidence type="ECO:0000256" key="3">
    <source>
        <dbReference type="ARBA" id="ARBA00022723"/>
    </source>
</evidence>
<evidence type="ECO:0000256" key="6">
    <source>
        <dbReference type="ARBA" id="ARBA00023033"/>
    </source>
</evidence>
<organism evidence="8">
    <name type="scientific">Callistoctopus minor</name>
    <name type="common">Octopus</name>
    <name type="synonym">Octopus minor</name>
    <dbReference type="NCBI Taxonomy" id="515824"/>
    <lineage>
        <taxon>Eukaryota</taxon>
        <taxon>Metazoa</taxon>
        <taxon>Spiralia</taxon>
        <taxon>Lophotrochozoa</taxon>
        <taxon>Mollusca</taxon>
        <taxon>Cephalopoda</taxon>
        <taxon>Coleoidea</taxon>
        <taxon>Octopodiformes</taxon>
        <taxon>Octopoda</taxon>
        <taxon>Incirrata</taxon>
        <taxon>Octopodidae</taxon>
        <taxon>Callistoctopus</taxon>
    </lineage>
</organism>
<proteinExistence type="evidence at transcript level"/>
<dbReference type="EMBL" id="PP889617">
    <property type="protein sequence ID" value="XBS35916.1"/>
    <property type="molecule type" value="mRNA"/>
</dbReference>
<dbReference type="AlphaFoldDB" id="A0AAU7P2S6"/>
<accession>A0AAU7P2S6</accession>
<dbReference type="SUPFAM" id="SSF56534">
    <property type="entry name" value="Aromatic aminoacid monoxygenases, catalytic and oligomerization domains"/>
    <property type="match status" value="1"/>
</dbReference>
<evidence type="ECO:0000256" key="4">
    <source>
        <dbReference type="ARBA" id="ARBA00023002"/>
    </source>
</evidence>
<dbReference type="Pfam" id="PF00351">
    <property type="entry name" value="Biopterin_H"/>
    <property type="match status" value="2"/>
</dbReference>
<dbReference type="InterPro" id="IPR001273">
    <property type="entry name" value="ArAA_hydroxylase"/>
</dbReference>
<keyword evidence="5" id="KW-0408">Iron</keyword>
<keyword evidence="4" id="KW-0560">Oxidoreductase</keyword>
<dbReference type="PANTHER" id="PTHR11473:SF16">
    <property type="entry name" value="TRYPTOPHAN 5-HYDROXYLASE 2"/>
    <property type="match status" value="1"/>
</dbReference>
<keyword evidence="3" id="KW-0479">Metal-binding</keyword>
<reference evidence="8" key="1">
    <citation type="submission" date="2024-06" db="EMBL/GenBank/DDBJ databases">
        <authorList>
            <person name="Lee C.-J."/>
        </authorList>
    </citation>
    <scope>NUCLEOTIDE SEQUENCE</scope>
</reference>
<keyword evidence="6" id="KW-0503">Monooxygenase</keyword>
<feature type="domain" description="Biopterin-dependent aromatic amino acid hydroxylase family profile" evidence="7">
    <location>
        <begin position="183"/>
        <end position="231"/>
    </location>
</feature>
<dbReference type="Gene3D" id="1.10.800.10">
    <property type="entry name" value="Aromatic amino acid hydroxylase"/>
    <property type="match status" value="2"/>
</dbReference>
<evidence type="ECO:0000259" key="7">
    <source>
        <dbReference type="Pfam" id="PF00351"/>
    </source>
</evidence>
<evidence type="ECO:0000256" key="5">
    <source>
        <dbReference type="ARBA" id="ARBA00023004"/>
    </source>
</evidence>
<dbReference type="InterPro" id="IPR036329">
    <property type="entry name" value="Aro-AA_hydroxylase_C_sf"/>
</dbReference>
<dbReference type="GO" id="GO:0009072">
    <property type="term" value="P:aromatic amino acid metabolic process"/>
    <property type="evidence" value="ECO:0007669"/>
    <property type="project" value="InterPro"/>
</dbReference>
<dbReference type="GO" id="GO:0005506">
    <property type="term" value="F:iron ion binding"/>
    <property type="evidence" value="ECO:0007669"/>
    <property type="project" value="InterPro"/>
</dbReference>
<name>A0AAU7P2S6_CALMC</name>
<gene>
    <name evidence="8" type="primary">TH</name>
</gene>
<sequence>MNCSNNSDAENDTTKRRLAFQKCYSLEHGGNWRRKSLIEDARFETVTNAEFERSEERRLGECISEESEQFNGEGKSRLESTKLQVMHIETRVSKQAGSNFDVFIQCVGKKVSINQCIELLDRNTKVQSTTILDESPKEKVREYRRRRKVIADMAFSYRHNVSIPRIEYTEEEVKTCDCVHELKYVAQIKRPYEFHYDAFTQSLVELKDKQALQTMIRKIKVNVDSVQKALKLLEVRTVQVTA</sequence>
<dbReference type="GO" id="GO:0043005">
    <property type="term" value="C:neuron projection"/>
    <property type="evidence" value="ECO:0007669"/>
    <property type="project" value="TreeGrafter"/>
</dbReference>
<comment type="similarity">
    <text evidence="2">Belongs to the biopterin-dependent aromatic amino acid hydroxylase family.</text>
</comment>
<evidence type="ECO:0000313" key="8">
    <source>
        <dbReference type="EMBL" id="XBS35916.1"/>
    </source>
</evidence>
<dbReference type="PANTHER" id="PTHR11473">
    <property type="entry name" value="AROMATIC AMINO ACID HYDROXYLASE"/>
    <property type="match status" value="1"/>
</dbReference>
<evidence type="ECO:0000256" key="1">
    <source>
        <dbReference type="ARBA" id="ARBA00001954"/>
    </source>
</evidence>
<comment type="cofactor">
    <cofactor evidence="1">
        <name>Fe(2+)</name>
        <dbReference type="ChEBI" id="CHEBI:29033"/>
    </cofactor>
</comment>
<dbReference type="GO" id="GO:0004510">
    <property type="term" value="F:tryptophan 5-monooxygenase activity"/>
    <property type="evidence" value="ECO:0007669"/>
    <property type="project" value="TreeGrafter"/>
</dbReference>